<dbReference type="EMBL" id="FOBW01000005">
    <property type="protein sequence ID" value="SEM72551.1"/>
    <property type="molecule type" value="Genomic_DNA"/>
</dbReference>
<keyword evidence="1" id="KW-0812">Transmembrane</keyword>
<evidence type="ECO:0000256" key="2">
    <source>
        <dbReference type="SAM" id="SignalP"/>
    </source>
</evidence>
<dbReference type="RefSeq" id="WP_090743821.1">
    <property type="nucleotide sequence ID" value="NZ_FOBW01000005.1"/>
</dbReference>
<protein>
    <submittedName>
        <fullName evidence="3">Uncharacterized protein</fullName>
    </submittedName>
</protein>
<gene>
    <name evidence="3" type="ORF">SAMN05192533_105102</name>
</gene>
<organism evidence="3 4">
    <name type="scientific">Mesobacillus persicus</name>
    <dbReference type="NCBI Taxonomy" id="930146"/>
    <lineage>
        <taxon>Bacteria</taxon>
        <taxon>Bacillati</taxon>
        <taxon>Bacillota</taxon>
        <taxon>Bacilli</taxon>
        <taxon>Bacillales</taxon>
        <taxon>Bacillaceae</taxon>
        <taxon>Mesobacillus</taxon>
    </lineage>
</organism>
<dbReference type="OrthoDB" id="2734564at2"/>
<evidence type="ECO:0000313" key="4">
    <source>
        <dbReference type="Proteomes" id="UP000198553"/>
    </source>
</evidence>
<keyword evidence="1" id="KW-0472">Membrane</keyword>
<reference evidence="4" key="1">
    <citation type="submission" date="2016-10" db="EMBL/GenBank/DDBJ databases">
        <authorList>
            <person name="Varghese N."/>
            <person name="Submissions S."/>
        </authorList>
    </citation>
    <scope>NUCLEOTIDE SEQUENCE [LARGE SCALE GENOMIC DNA]</scope>
    <source>
        <strain evidence="4">B48,IBRC-M 10115,DSM 25386,CECT 8001</strain>
    </source>
</reference>
<dbReference type="Proteomes" id="UP000198553">
    <property type="component" value="Unassembled WGS sequence"/>
</dbReference>
<proteinExistence type="predicted"/>
<evidence type="ECO:0000256" key="1">
    <source>
        <dbReference type="SAM" id="Phobius"/>
    </source>
</evidence>
<keyword evidence="4" id="KW-1185">Reference proteome</keyword>
<accession>A0A1H8APD0</accession>
<dbReference type="AlphaFoldDB" id="A0A1H8APD0"/>
<feature type="signal peptide" evidence="2">
    <location>
        <begin position="1"/>
        <end position="21"/>
    </location>
</feature>
<feature type="chain" id="PRO_5011703279" evidence="2">
    <location>
        <begin position="22"/>
        <end position="230"/>
    </location>
</feature>
<feature type="transmembrane region" description="Helical" evidence="1">
    <location>
        <begin position="200"/>
        <end position="220"/>
    </location>
</feature>
<name>A0A1H8APD0_9BACI</name>
<keyword evidence="2" id="KW-0732">Signal</keyword>
<sequence>MKKFFVLFMLLILVLPVQTFATKTDELSKAVEEANREKISYYKEGSSTIIHKSQEQEITIETVVDDISLQEEKEAALHKELYEEGTRLMSDGMDQARTFEEFKKALTEVESYITEKEDAFDETKEEFLKEKVEMETRNVIMISAHYKTVKDSLFTTKHHAFYYYDPDEKVLIPNDKVRTVPEVEAFEKESAADIVEDNNYLNSFYVVLLLAVMCFLPYVIGSFKKHLART</sequence>
<keyword evidence="1" id="KW-1133">Transmembrane helix</keyword>
<evidence type="ECO:0000313" key="3">
    <source>
        <dbReference type="EMBL" id="SEM72551.1"/>
    </source>
</evidence>